<dbReference type="PRINTS" id="PR00081">
    <property type="entry name" value="GDHRDH"/>
</dbReference>
<dbReference type="GO" id="GO:0052588">
    <property type="term" value="F:diacetyl reductase ((S)-acetoin forming) (NAD+) activity"/>
    <property type="evidence" value="ECO:0007669"/>
    <property type="project" value="UniProtKB-EC"/>
</dbReference>
<keyword evidence="2 4" id="KW-0560">Oxidoreductase</keyword>
<proteinExistence type="inferred from homology"/>
<dbReference type="InterPro" id="IPR036291">
    <property type="entry name" value="NAD(P)-bd_dom_sf"/>
</dbReference>
<dbReference type="SUPFAM" id="SSF51735">
    <property type="entry name" value="NAD(P)-binding Rossmann-fold domains"/>
    <property type="match status" value="1"/>
</dbReference>
<comment type="similarity">
    <text evidence="1 3">Belongs to the short-chain dehydrogenases/reductases (SDR) family.</text>
</comment>
<dbReference type="EMBL" id="NBBJ01000005">
    <property type="protein sequence ID" value="OWK28582.1"/>
    <property type="molecule type" value="Genomic_DNA"/>
</dbReference>
<gene>
    <name evidence="4" type="primary">budC_4</name>
    <name evidence="4" type="ORF">SPMU_28430</name>
</gene>
<comment type="caution">
    <text evidence="4">The sequence shown here is derived from an EMBL/GenBank/DDBJ whole genome shotgun (WGS) entry which is preliminary data.</text>
</comment>
<dbReference type="PANTHER" id="PTHR43391:SF82">
    <property type="entry name" value="OXIDOREDUCTASE SADH-RELATED"/>
    <property type="match status" value="1"/>
</dbReference>
<dbReference type="AlphaFoldDB" id="A0A245ZFQ7"/>
<accession>A0A245ZFQ7</accession>
<dbReference type="InterPro" id="IPR002347">
    <property type="entry name" value="SDR_fam"/>
</dbReference>
<dbReference type="Gene3D" id="3.40.50.720">
    <property type="entry name" value="NAD(P)-binding Rossmann-like Domain"/>
    <property type="match status" value="1"/>
</dbReference>
<evidence type="ECO:0000313" key="4">
    <source>
        <dbReference type="EMBL" id="OWK28582.1"/>
    </source>
</evidence>
<evidence type="ECO:0000256" key="1">
    <source>
        <dbReference type="ARBA" id="ARBA00006484"/>
    </source>
</evidence>
<reference evidence="4 5" key="1">
    <citation type="submission" date="2017-03" db="EMBL/GenBank/DDBJ databases">
        <title>Genome sequence of Sphingomonas mucosissima DSM 17494.</title>
        <authorList>
            <person name="Poehlein A."/>
            <person name="Wuebbeler J.H."/>
            <person name="Steinbuechel A."/>
            <person name="Daniel R."/>
        </authorList>
    </citation>
    <scope>NUCLEOTIDE SEQUENCE [LARGE SCALE GENOMIC DNA]</scope>
    <source>
        <strain evidence="4 5">DSM 17494</strain>
    </source>
</reference>
<name>A0A245ZFQ7_9SPHN</name>
<dbReference type="PRINTS" id="PR00080">
    <property type="entry name" value="SDRFAMILY"/>
</dbReference>
<organism evidence="4 5">
    <name type="scientific">Sphingomonas mucosissima</name>
    <dbReference type="NCBI Taxonomy" id="370959"/>
    <lineage>
        <taxon>Bacteria</taxon>
        <taxon>Pseudomonadati</taxon>
        <taxon>Pseudomonadota</taxon>
        <taxon>Alphaproteobacteria</taxon>
        <taxon>Sphingomonadales</taxon>
        <taxon>Sphingomonadaceae</taxon>
        <taxon>Sphingomonas</taxon>
    </lineage>
</organism>
<dbReference type="EC" id="1.1.1.304" evidence="4"/>
<dbReference type="FunFam" id="3.40.50.720:FF:000084">
    <property type="entry name" value="Short-chain dehydrogenase reductase"/>
    <property type="match status" value="1"/>
</dbReference>
<dbReference type="PANTHER" id="PTHR43391">
    <property type="entry name" value="RETINOL DEHYDROGENASE-RELATED"/>
    <property type="match status" value="1"/>
</dbReference>
<evidence type="ECO:0000313" key="5">
    <source>
        <dbReference type="Proteomes" id="UP000197783"/>
    </source>
</evidence>
<sequence length="254" mass="27274">MSRAIYITGGASGIGLAAARRFAREGWTVGIGDIDEIGMRRAGEELGAFTVPLDVRDRAQWAAALDAFAKHAGKIDVLLNNAGIARYGMFEEVTPEESDLQVDINVKGVINGAYAALEHLKKTRGRLVNVASVAGIVGSPGLAVYSATKHAVRGLSEALDAEFTRHGIDVTCVMPFFVETPILDAGSKGSNRTIRDAIGQSPVYTVGEAANVVWQATHGREREYIVGKAGRQASFARRFMPNRLRKRMKAAFAS</sequence>
<evidence type="ECO:0000256" key="2">
    <source>
        <dbReference type="ARBA" id="ARBA00023002"/>
    </source>
</evidence>
<dbReference type="Proteomes" id="UP000197783">
    <property type="component" value="Unassembled WGS sequence"/>
</dbReference>
<dbReference type="OrthoDB" id="9793825at2"/>
<keyword evidence="5" id="KW-1185">Reference proteome</keyword>
<protein>
    <submittedName>
        <fullName evidence="4">Diacetyl reductase</fullName>
        <ecNumber evidence="4">1.1.1.304</ecNumber>
    </submittedName>
</protein>
<dbReference type="Pfam" id="PF00106">
    <property type="entry name" value="adh_short"/>
    <property type="match status" value="1"/>
</dbReference>
<dbReference type="RefSeq" id="WP_088334533.1">
    <property type="nucleotide sequence ID" value="NZ_NBBJ01000005.1"/>
</dbReference>
<dbReference type="NCBIfam" id="NF006123">
    <property type="entry name" value="PRK08267.1"/>
    <property type="match status" value="1"/>
</dbReference>
<evidence type="ECO:0000256" key="3">
    <source>
        <dbReference type="RuleBase" id="RU000363"/>
    </source>
</evidence>